<reference evidence="2 3" key="1">
    <citation type="journal article" date="2017" name="Mol. Ecol.">
        <title>Comparative and population genomic landscape of Phellinus noxius: A hypervariable fungus causing root rot in trees.</title>
        <authorList>
            <person name="Chung C.L."/>
            <person name="Lee T.J."/>
            <person name="Akiba M."/>
            <person name="Lee H.H."/>
            <person name="Kuo T.H."/>
            <person name="Liu D."/>
            <person name="Ke H.M."/>
            <person name="Yokoi T."/>
            <person name="Roa M.B."/>
            <person name="Lu M.J."/>
            <person name="Chang Y.Y."/>
            <person name="Ann P.J."/>
            <person name="Tsai J.N."/>
            <person name="Chen C.Y."/>
            <person name="Tzean S.S."/>
            <person name="Ota Y."/>
            <person name="Hattori T."/>
            <person name="Sahashi N."/>
            <person name="Liou R.F."/>
            <person name="Kikuchi T."/>
            <person name="Tsai I.J."/>
        </authorList>
    </citation>
    <scope>NUCLEOTIDE SEQUENCE [LARGE SCALE GENOMIC DNA]</scope>
    <source>
        <strain evidence="2 3">FFPRI411160</strain>
    </source>
</reference>
<gene>
    <name evidence="2" type="ORF">PNOK_0509000</name>
</gene>
<comment type="caution">
    <text evidence="2">The sequence shown here is derived from an EMBL/GenBank/DDBJ whole genome shotgun (WGS) entry which is preliminary data.</text>
</comment>
<dbReference type="Gene3D" id="3.30.70.660">
    <property type="entry name" value="Pseudouridine synthase I, catalytic domain, C-terminal subdomain"/>
    <property type="match status" value="1"/>
</dbReference>
<evidence type="ECO:0000313" key="3">
    <source>
        <dbReference type="Proteomes" id="UP000217199"/>
    </source>
</evidence>
<evidence type="ECO:0000256" key="1">
    <source>
        <dbReference type="SAM" id="MobiDB-lite"/>
    </source>
</evidence>
<feature type="compositionally biased region" description="Basic and acidic residues" evidence="1">
    <location>
        <begin position="176"/>
        <end position="187"/>
    </location>
</feature>
<dbReference type="EMBL" id="NBII01000004">
    <property type="protein sequence ID" value="PAV20156.1"/>
    <property type="molecule type" value="Genomic_DNA"/>
</dbReference>
<protein>
    <submittedName>
        <fullName evidence="2">Pseudouridine synthase</fullName>
    </submittedName>
</protein>
<dbReference type="GO" id="GO:0009982">
    <property type="term" value="F:pseudouridine synthase activity"/>
    <property type="evidence" value="ECO:0007669"/>
    <property type="project" value="InterPro"/>
</dbReference>
<sequence length="187" mass="21384">MAVRTGTPPSLIDSLYGKQSVTIPKMPSLGLLLEHPIFESYSKRIATANEKLDPSHPDYRNPIDFDVHKAEIERFKEEHIYRRMRESEDKVEVFDRWLSLFDRYTGSDLLYFNSQGNIPPEAVQTKGQRRANPFRERKRFDATEFAADASAAAEEAKDVAEEATPAETDDVDEEEAMNKKELEEAEG</sequence>
<dbReference type="GO" id="GO:0003723">
    <property type="term" value="F:RNA binding"/>
    <property type="evidence" value="ECO:0007669"/>
    <property type="project" value="InterPro"/>
</dbReference>
<keyword evidence="3" id="KW-1185">Reference proteome</keyword>
<dbReference type="OrthoDB" id="10256309at2759"/>
<dbReference type="Proteomes" id="UP000217199">
    <property type="component" value="Unassembled WGS sequence"/>
</dbReference>
<feature type="compositionally biased region" description="Low complexity" evidence="1">
    <location>
        <begin position="143"/>
        <end position="153"/>
    </location>
</feature>
<evidence type="ECO:0000313" key="2">
    <source>
        <dbReference type="EMBL" id="PAV20156.1"/>
    </source>
</evidence>
<dbReference type="InterPro" id="IPR020095">
    <property type="entry name" value="PsdUridine_synth_TruA_C"/>
</dbReference>
<dbReference type="AlphaFoldDB" id="A0A286UKL8"/>
<dbReference type="STRING" id="2282107.A0A286UKL8"/>
<name>A0A286UKL8_9AGAM</name>
<proteinExistence type="predicted"/>
<dbReference type="InParanoid" id="A0A286UKL8"/>
<feature type="compositionally biased region" description="Basic and acidic residues" evidence="1">
    <location>
        <begin position="133"/>
        <end position="142"/>
    </location>
</feature>
<organism evidence="2 3">
    <name type="scientific">Pyrrhoderma noxium</name>
    <dbReference type="NCBI Taxonomy" id="2282107"/>
    <lineage>
        <taxon>Eukaryota</taxon>
        <taxon>Fungi</taxon>
        <taxon>Dikarya</taxon>
        <taxon>Basidiomycota</taxon>
        <taxon>Agaricomycotina</taxon>
        <taxon>Agaricomycetes</taxon>
        <taxon>Hymenochaetales</taxon>
        <taxon>Hymenochaetaceae</taxon>
        <taxon>Pyrrhoderma</taxon>
    </lineage>
</organism>
<feature type="region of interest" description="Disordered" evidence="1">
    <location>
        <begin position="116"/>
        <end position="187"/>
    </location>
</feature>
<accession>A0A286UKL8</accession>